<evidence type="ECO:0000256" key="2">
    <source>
        <dbReference type="ARBA" id="ARBA00005417"/>
    </source>
</evidence>
<evidence type="ECO:0000256" key="3">
    <source>
        <dbReference type="ARBA" id="ARBA00022448"/>
    </source>
</evidence>
<dbReference type="InterPro" id="IPR003593">
    <property type="entry name" value="AAA+_ATPase"/>
</dbReference>
<dbReference type="Gene3D" id="3.40.50.300">
    <property type="entry name" value="P-loop containing nucleotide triphosphate hydrolases"/>
    <property type="match status" value="1"/>
</dbReference>
<organism evidence="10 11">
    <name type="scientific">Guopingia tenuis</name>
    <dbReference type="NCBI Taxonomy" id="2763656"/>
    <lineage>
        <taxon>Bacteria</taxon>
        <taxon>Bacillati</taxon>
        <taxon>Bacillota</taxon>
        <taxon>Clostridia</taxon>
        <taxon>Christensenellales</taxon>
        <taxon>Christensenellaceae</taxon>
        <taxon>Guopingia</taxon>
    </lineage>
</organism>
<evidence type="ECO:0000259" key="9">
    <source>
        <dbReference type="PROSITE" id="PS50893"/>
    </source>
</evidence>
<dbReference type="CDD" id="cd03262">
    <property type="entry name" value="ABC_HisP_GlnQ"/>
    <property type="match status" value="1"/>
</dbReference>
<evidence type="ECO:0000313" key="10">
    <source>
        <dbReference type="EMBL" id="MBC8537348.1"/>
    </source>
</evidence>
<evidence type="ECO:0000313" key="11">
    <source>
        <dbReference type="Proteomes" id="UP000617951"/>
    </source>
</evidence>
<evidence type="ECO:0000256" key="8">
    <source>
        <dbReference type="ARBA" id="ARBA00023136"/>
    </source>
</evidence>
<dbReference type="PIRSF" id="PIRSF039085">
    <property type="entry name" value="ABC_ATPase_HisP"/>
    <property type="match status" value="1"/>
</dbReference>
<comment type="subcellular location">
    <subcellularLocation>
        <location evidence="1">Cell membrane</location>
        <topology evidence="1">Peripheral membrane protein</topology>
    </subcellularLocation>
</comment>
<keyword evidence="11" id="KW-1185">Reference proteome</keyword>
<dbReference type="EMBL" id="JACRSS010000001">
    <property type="protein sequence ID" value="MBC8537348.1"/>
    <property type="molecule type" value="Genomic_DNA"/>
</dbReference>
<reference evidence="10" key="1">
    <citation type="submission" date="2020-08" db="EMBL/GenBank/DDBJ databases">
        <title>Genome public.</title>
        <authorList>
            <person name="Liu C."/>
            <person name="Sun Q."/>
        </authorList>
    </citation>
    <scope>NUCLEOTIDE SEQUENCE</scope>
    <source>
        <strain evidence="10">NSJ-63</strain>
    </source>
</reference>
<dbReference type="PANTHER" id="PTHR43166">
    <property type="entry name" value="AMINO ACID IMPORT ATP-BINDING PROTEIN"/>
    <property type="match status" value="1"/>
</dbReference>
<keyword evidence="7" id="KW-0029">Amino-acid transport</keyword>
<keyword evidence="8" id="KW-0472">Membrane</keyword>
<dbReference type="PROSITE" id="PS50893">
    <property type="entry name" value="ABC_TRANSPORTER_2"/>
    <property type="match status" value="1"/>
</dbReference>
<dbReference type="PANTHER" id="PTHR43166:SF9">
    <property type="entry name" value="GLUTAMATE_ASPARTATE IMPORT ATP-BINDING PROTEIN GLTL"/>
    <property type="match status" value="1"/>
</dbReference>
<dbReference type="InterPro" id="IPR027417">
    <property type="entry name" value="P-loop_NTPase"/>
</dbReference>
<dbReference type="PROSITE" id="PS00211">
    <property type="entry name" value="ABC_TRANSPORTER_1"/>
    <property type="match status" value="1"/>
</dbReference>
<dbReference type="InterPro" id="IPR003439">
    <property type="entry name" value="ABC_transporter-like_ATP-bd"/>
</dbReference>
<dbReference type="InterPro" id="IPR030679">
    <property type="entry name" value="ABC_ATPase_HisP-typ"/>
</dbReference>
<dbReference type="InterPro" id="IPR050086">
    <property type="entry name" value="MetN_ABC_transporter-like"/>
</dbReference>
<keyword evidence="5" id="KW-0547">Nucleotide-binding</keyword>
<dbReference type="SMART" id="SM00382">
    <property type="entry name" value="AAA"/>
    <property type="match status" value="1"/>
</dbReference>
<dbReference type="GO" id="GO:0015424">
    <property type="term" value="F:ABC-type amino acid transporter activity"/>
    <property type="evidence" value="ECO:0007669"/>
    <property type="project" value="InterPro"/>
</dbReference>
<evidence type="ECO:0000256" key="4">
    <source>
        <dbReference type="ARBA" id="ARBA00022475"/>
    </source>
</evidence>
<dbReference type="InterPro" id="IPR017871">
    <property type="entry name" value="ABC_transporter-like_CS"/>
</dbReference>
<dbReference type="Pfam" id="PF00005">
    <property type="entry name" value="ABC_tran"/>
    <property type="match status" value="1"/>
</dbReference>
<evidence type="ECO:0000256" key="5">
    <source>
        <dbReference type="ARBA" id="ARBA00022741"/>
    </source>
</evidence>
<dbReference type="SUPFAM" id="SSF52540">
    <property type="entry name" value="P-loop containing nucleoside triphosphate hydrolases"/>
    <property type="match status" value="1"/>
</dbReference>
<evidence type="ECO:0000256" key="6">
    <source>
        <dbReference type="ARBA" id="ARBA00022840"/>
    </source>
</evidence>
<evidence type="ECO:0000256" key="1">
    <source>
        <dbReference type="ARBA" id="ARBA00004202"/>
    </source>
</evidence>
<dbReference type="AlphaFoldDB" id="A0A926HVI1"/>
<name>A0A926HVI1_9FIRM</name>
<comment type="similarity">
    <text evidence="2">Belongs to the ABC transporter superfamily.</text>
</comment>
<feature type="domain" description="ABC transporter" evidence="9">
    <location>
        <begin position="2"/>
        <end position="236"/>
    </location>
</feature>
<dbReference type="Proteomes" id="UP000617951">
    <property type="component" value="Unassembled WGS sequence"/>
</dbReference>
<sequence>MITVKDLHKHFGEIKALNGIDQEIKKGEKVVIIGPSGCGKSTFLRCLNLLEVPTSGEIWFEGNLITDEKCDINKLRQKMGMVFQQFNLFPHKTILQNITLAPTVLGLMTPEEAKEKALGLLKRIGLPDKADSYPAQLSGGQKQRIAIVRALAMNPDVMLFDEPTSALDPEMVGEVLEVMKELAEEGMTMVVVTHEMGFAREVATRCLFMDGGRVLEEAPPAEFFSHPKNPRLQDFLSKVL</sequence>
<gene>
    <name evidence="10" type="ORF">H8693_00160</name>
</gene>
<evidence type="ECO:0000256" key="7">
    <source>
        <dbReference type="ARBA" id="ARBA00022970"/>
    </source>
</evidence>
<dbReference type="RefSeq" id="WP_178621117.1">
    <property type="nucleotide sequence ID" value="NZ_JACRSS010000001.1"/>
</dbReference>
<proteinExistence type="inferred from homology"/>
<keyword evidence="3" id="KW-0813">Transport</keyword>
<keyword evidence="6 10" id="KW-0067">ATP-binding</keyword>
<accession>A0A926HVI1</accession>
<keyword evidence="4" id="KW-1003">Cell membrane</keyword>
<dbReference type="GO" id="GO:0016887">
    <property type="term" value="F:ATP hydrolysis activity"/>
    <property type="evidence" value="ECO:0007669"/>
    <property type="project" value="InterPro"/>
</dbReference>
<dbReference type="FunFam" id="3.40.50.300:FF:000020">
    <property type="entry name" value="Amino acid ABC transporter ATP-binding component"/>
    <property type="match status" value="1"/>
</dbReference>
<protein>
    <submittedName>
        <fullName evidence="10">Amino acid ABC transporter ATP-binding protein</fullName>
    </submittedName>
</protein>
<dbReference type="GO" id="GO:0005886">
    <property type="term" value="C:plasma membrane"/>
    <property type="evidence" value="ECO:0007669"/>
    <property type="project" value="UniProtKB-SubCell"/>
</dbReference>
<comment type="caution">
    <text evidence="10">The sequence shown here is derived from an EMBL/GenBank/DDBJ whole genome shotgun (WGS) entry which is preliminary data.</text>
</comment>
<dbReference type="GO" id="GO:0005524">
    <property type="term" value="F:ATP binding"/>
    <property type="evidence" value="ECO:0007669"/>
    <property type="project" value="UniProtKB-KW"/>
</dbReference>